<dbReference type="InterPro" id="IPR052158">
    <property type="entry name" value="INH-QAR"/>
</dbReference>
<dbReference type="InterPro" id="IPR002818">
    <property type="entry name" value="DJ-1/PfpI"/>
</dbReference>
<evidence type="ECO:0000313" key="4">
    <source>
        <dbReference type="EMBL" id="TDN56553.1"/>
    </source>
</evidence>
<organism evidence="4 5">
    <name type="scientific">Scandinavium goeteborgense</name>
    <dbReference type="NCBI Taxonomy" id="1851514"/>
    <lineage>
        <taxon>Bacteria</taxon>
        <taxon>Pseudomonadati</taxon>
        <taxon>Pseudomonadota</taxon>
        <taxon>Gammaproteobacteria</taxon>
        <taxon>Enterobacterales</taxon>
        <taxon>Enterobacteriaceae</taxon>
        <taxon>Scandinavium</taxon>
    </lineage>
</organism>
<protein>
    <submittedName>
        <fullName evidence="4">AraC family transcriptional activator FtrA</fullName>
    </submittedName>
</protein>
<dbReference type="PANTHER" id="PTHR43130:SF3">
    <property type="entry name" value="HTH-TYPE TRANSCRIPTIONAL REGULATOR RV1931C"/>
    <property type="match status" value="1"/>
</dbReference>
<keyword evidence="5" id="KW-1185">Reference proteome</keyword>
<dbReference type="GO" id="GO:0003700">
    <property type="term" value="F:DNA-binding transcription factor activity"/>
    <property type="evidence" value="ECO:0007669"/>
    <property type="project" value="InterPro"/>
</dbReference>
<dbReference type="Pfam" id="PF01965">
    <property type="entry name" value="DJ-1_PfpI"/>
    <property type="match status" value="1"/>
</dbReference>
<dbReference type="Gene3D" id="3.40.50.880">
    <property type="match status" value="1"/>
</dbReference>
<keyword evidence="1" id="KW-0805">Transcription regulation</keyword>
<evidence type="ECO:0000256" key="1">
    <source>
        <dbReference type="ARBA" id="ARBA00023015"/>
    </source>
</evidence>
<accession>A0A4R6EFI5</accession>
<evidence type="ECO:0000259" key="3">
    <source>
        <dbReference type="PROSITE" id="PS01124"/>
    </source>
</evidence>
<dbReference type="SUPFAM" id="SSF46689">
    <property type="entry name" value="Homeodomain-like"/>
    <property type="match status" value="2"/>
</dbReference>
<dbReference type="SUPFAM" id="SSF52317">
    <property type="entry name" value="Class I glutamine amidotransferase-like"/>
    <property type="match status" value="1"/>
</dbReference>
<name>A0A4R6EFI5_SCAGO</name>
<reference evidence="4 5" key="1">
    <citation type="submission" date="2019-03" db="EMBL/GenBank/DDBJ databases">
        <title>Genomic analyses of the natural microbiome of Caenorhabditis elegans.</title>
        <authorList>
            <person name="Samuel B."/>
        </authorList>
    </citation>
    <scope>NUCLEOTIDE SEQUENCE [LARGE SCALE GENOMIC DNA]</scope>
    <source>
        <strain evidence="4 5">BIGb0156</strain>
    </source>
</reference>
<keyword evidence="2" id="KW-0804">Transcription</keyword>
<evidence type="ECO:0000256" key="2">
    <source>
        <dbReference type="ARBA" id="ARBA00023163"/>
    </source>
</evidence>
<dbReference type="NCBIfam" id="NF006902">
    <property type="entry name" value="PRK09393.1"/>
    <property type="match status" value="1"/>
</dbReference>
<dbReference type="Proteomes" id="UP000295530">
    <property type="component" value="Unassembled WGS sequence"/>
</dbReference>
<dbReference type="InterPro" id="IPR009057">
    <property type="entry name" value="Homeodomain-like_sf"/>
</dbReference>
<dbReference type="PROSITE" id="PS01124">
    <property type="entry name" value="HTH_ARAC_FAMILY_2"/>
    <property type="match status" value="1"/>
</dbReference>
<dbReference type="EMBL" id="SNVX01000010">
    <property type="protein sequence ID" value="TDN56553.1"/>
    <property type="molecule type" value="Genomic_DNA"/>
</dbReference>
<dbReference type="PANTHER" id="PTHR43130">
    <property type="entry name" value="ARAC-FAMILY TRANSCRIPTIONAL REGULATOR"/>
    <property type="match status" value="1"/>
</dbReference>
<dbReference type="InterPro" id="IPR018060">
    <property type="entry name" value="HTH_AraC"/>
</dbReference>
<dbReference type="InterPro" id="IPR029062">
    <property type="entry name" value="Class_I_gatase-like"/>
</dbReference>
<gene>
    <name evidence="4" type="ORF">EC847_11058</name>
</gene>
<dbReference type="SMART" id="SM00342">
    <property type="entry name" value="HTH_ARAC"/>
    <property type="match status" value="1"/>
</dbReference>
<dbReference type="CDD" id="cd03137">
    <property type="entry name" value="GATase1_AraC_1"/>
    <property type="match status" value="1"/>
</dbReference>
<dbReference type="OrthoDB" id="9803764at2"/>
<dbReference type="AlphaFoldDB" id="A0A4R6EFI5"/>
<dbReference type="RefSeq" id="WP_133461650.1">
    <property type="nucleotide sequence ID" value="NZ_SNVX01000010.1"/>
</dbReference>
<dbReference type="Pfam" id="PF12833">
    <property type="entry name" value="HTH_18"/>
    <property type="match status" value="1"/>
</dbReference>
<evidence type="ECO:0000313" key="5">
    <source>
        <dbReference type="Proteomes" id="UP000295530"/>
    </source>
</evidence>
<proteinExistence type="predicted"/>
<dbReference type="GO" id="GO:0043565">
    <property type="term" value="F:sequence-specific DNA binding"/>
    <property type="evidence" value="ECO:0007669"/>
    <property type="project" value="InterPro"/>
</dbReference>
<dbReference type="Gene3D" id="1.10.10.60">
    <property type="entry name" value="Homeodomain-like"/>
    <property type="match status" value="1"/>
</dbReference>
<comment type="caution">
    <text evidence="4">The sequence shown here is derived from an EMBL/GenBank/DDBJ whole genome shotgun (WGS) entry which is preliminary data.</text>
</comment>
<sequence length="330" mass="36591">MTEIARIMTTTSRPLVVALAYDGLCTFEFGVAVEIFGLPRPELGENWYRFAVASVDDGELRATGGIRVVADGGFELLEQADSIVIPGWRGVDAPVPQALCEALRRAHLRGCRLMSICSGVFVLAASGLLDGRQATTHWRYTDELQRRFPAVQVVENVLYVGDDGLMTSAGSAAGIDLCLHVVRSDFGLETANNVARRLVVQPHRDGSQTQQLERPVARSRESERLGQLFDWLHAHLAEPHTLESLALRVGMSPRTLLRRFQEATGVTPARWLLNERLQRVQQALTDSRLSVEHIAANNGFGTSSALRHHFQQRFTMSPQAFRKKLTQVAK</sequence>
<feature type="domain" description="HTH araC/xylS-type" evidence="3">
    <location>
        <begin position="226"/>
        <end position="324"/>
    </location>
</feature>